<dbReference type="AlphaFoldDB" id="A0A060BR83"/>
<sequence>TGDQKGGEWSYIDFEIPTYIGNGLSGQPNMGSDMDGIWGRTESCGEHSRLPMEDIYPYINEYGRMGLKS</sequence>
<reference evidence="1" key="1">
    <citation type="journal article" date="2013" name="Environ. Microbiol.">
        <title>Seasonally variable intestinal metagenomes of the red palm weevil (Rhynchophorus ferrugineus).</title>
        <authorList>
            <person name="Jia S."/>
            <person name="Zhang X."/>
            <person name="Zhang G."/>
            <person name="Yin A."/>
            <person name="Zhang S."/>
            <person name="Li F."/>
            <person name="Wang L."/>
            <person name="Zhao D."/>
            <person name="Yun Q."/>
            <person name="Tala"/>
            <person name="Wang J."/>
            <person name="Sun G."/>
            <person name="Baabdullah M."/>
            <person name="Yu X."/>
            <person name="Hu S."/>
            <person name="Al-Mssallem I.S."/>
            <person name="Yu J."/>
        </authorList>
    </citation>
    <scope>NUCLEOTIDE SEQUENCE</scope>
</reference>
<dbReference type="EMBL" id="KF118159">
    <property type="protein sequence ID" value="AIA85419.1"/>
    <property type="molecule type" value="Genomic_DNA"/>
</dbReference>
<organism evidence="1">
    <name type="scientific">uncultured Lactobacillus sp</name>
    <dbReference type="NCBI Taxonomy" id="153152"/>
    <lineage>
        <taxon>Bacteria</taxon>
        <taxon>Bacillati</taxon>
        <taxon>Bacillota</taxon>
        <taxon>Bacilli</taxon>
        <taxon>Lactobacillales</taxon>
        <taxon>Lactobacillaceae</taxon>
        <taxon>Lactobacillus</taxon>
        <taxon>environmental samples</taxon>
    </lineage>
</organism>
<feature type="non-terminal residue" evidence="1">
    <location>
        <position position="1"/>
    </location>
</feature>
<evidence type="ECO:0000313" key="1">
    <source>
        <dbReference type="EMBL" id="AIA85419.1"/>
    </source>
</evidence>
<protein>
    <submittedName>
        <fullName evidence="1">CAZy families CBM32|GH31 protein</fullName>
    </submittedName>
</protein>
<accession>A0A060BR83</accession>
<proteinExistence type="predicted"/>
<name>A0A060BR83_9LACO</name>